<dbReference type="PROSITE" id="PS51352">
    <property type="entry name" value="THIOREDOXIN_2"/>
    <property type="match status" value="1"/>
</dbReference>
<feature type="non-terminal residue" evidence="4">
    <location>
        <position position="208"/>
    </location>
</feature>
<dbReference type="AlphaFoldDB" id="A0A381R1T4"/>
<proteinExistence type="inferred from homology"/>
<evidence type="ECO:0000256" key="1">
    <source>
        <dbReference type="ARBA" id="ARBA00010996"/>
    </source>
</evidence>
<gene>
    <name evidence="4" type="ORF">METZ01_LOCUS38530</name>
</gene>
<protein>
    <recommendedName>
        <fullName evidence="3">Thioredoxin domain-containing protein</fullName>
    </recommendedName>
</protein>
<name>A0A381R1T4_9ZZZZ</name>
<dbReference type="InterPro" id="IPR013766">
    <property type="entry name" value="Thioredoxin_domain"/>
</dbReference>
<evidence type="ECO:0000313" key="4">
    <source>
        <dbReference type="EMBL" id="SUZ85676.1"/>
    </source>
</evidence>
<evidence type="ECO:0000256" key="2">
    <source>
        <dbReference type="ARBA" id="ARBA00023008"/>
    </source>
</evidence>
<dbReference type="Gene3D" id="3.40.30.10">
    <property type="entry name" value="Glutaredoxin"/>
    <property type="match status" value="1"/>
</dbReference>
<sequence length="208" mass="23461">MKSKSILLIIIIILMGVWYTSIPQEEEFELPIFTPADLRPTLVHPSLVGKTEHTIPDFSFINQDSILVTQETVAGKIYVVDFFFTSCPSICIDLTKNLQLVQEAFKEDDNILILSHSVDPTNDTVARLKKYAEIYHIDSKKWFLLRGSIEDITQMAQLGYFAIAAVDNHDKSELIHTENVILVDQNGKIRGIYNGTSSIDVGYLIADI</sequence>
<dbReference type="SUPFAM" id="SSF52833">
    <property type="entry name" value="Thioredoxin-like"/>
    <property type="match status" value="1"/>
</dbReference>
<dbReference type="CDD" id="cd02968">
    <property type="entry name" value="SCO"/>
    <property type="match status" value="1"/>
</dbReference>
<feature type="domain" description="Thioredoxin" evidence="3">
    <location>
        <begin position="33"/>
        <end position="208"/>
    </location>
</feature>
<accession>A0A381R1T4</accession>
<dbReference type="InterPro" id="IPR003782">
    <property type="entry name" value="SCO1/SenC"/>
</dbReference>
<dbReference type="InterPro" id="IPR036249">
    <property type="entry name" value="Thioredoxin-like_sf"/>
</dbReference>
<organism evidence="4">
    <name type="scientific">marine metagenome</name>
    <dbReference type="NCBI Taxonomy" id="408172"/>
    <lineage>
        <taxon>unclassified sequences</taxon>
        <taxon>metagenomes</taxon>
        <taxon>ecological metagenomes</taxon>
    </lineage>
</organism>
<reference evidence="4" key="1">
    <citation type="submission" date="2018-05" db="EMBL/GenBank/DDBJ databases">
        <authorList>
            <person name="Lanie J.A."/>
            <person name="Ng W.-L."/>
            <person name="Kazmierczak K.M."/>
            <person name="Andrzejewski T.M."/>
            <person name="Davidsen T.M."/>
            <person name="Wayne K.J."/>
            <person name="Tettelin H."/>
            <person name="Glass J.I."/>
            <person name="Rusch D."/>
            <person name="Podicherti R."/>
            <person name="Tsui H.-C.T."/>
            <person name="Winkler M.E."/>
        </authorList>
    </citation>
    <scope>NUCLEOTIDE SEQUENCE</scope>
</reference>
<dbReference type="PANTHER" id="PTHR12151:SF25">
    <property type="entry name" value="LINALOOL DEHYDRATASE_ISOMERASE DOMAIN-CONTAINING PROTEIN"/>
    <property type="match status" value="1"/>
</dbReference>
<dbReference type="Pfam" id="PF02630">
    <property type="entry name" value="SCO1-SenC"/>
    <property type="match status" value="1"/>
</dbReference>
<evidence type="ECO:0000259" key="3">
    <source>
        <dbReference type="PROSITE" id="PS51352"/>
    </source>
</evidence>
<dbReference type="EMBL" id="UINC01001646">
    <property type="protein sequence ID" value="SUZ85676.1"/>
    <property type="molecule type" value="Genomic_DNA"/>
</dbReference>
<dbReference type="PANTHER" id="PTHR12151">
    <property type="entry name" value="ELECTRON TRANSPORT PROTIN SCO1/SENC FAMILY MEMBER"/>
    <property type="match status" value="1"/>
</dbReference>
<keyword evidence="2" id="KW-0186">Copper</keyword>
<feature type="non-terminal residue" evidence="4">
    <location>
        <position position="1"/>
    </location>
</feature>
<comment type="similarity">
    <text evidence="1">Belongs to the SCO1/2 family.</text>
</comment>